<accession>A0A167PI52</accession>
<dbReference type="Pfam" id="PF00026">
    <property type="entry name" value="Asp"/>
    <property type="match status" value="1"/>
</dbReference>
<evidence type="ECO:0000256" key="3">
    <source>
        <dbReference type="ARBA" id="ARBA00022750"/>
    </source>
</evidence>
<dbReference type="InterPro" id="IPR001461">
    <property type="entry name" value="Aspartic_peptidase_A1"/>
</dbReference>
<dbReference type="InterPro" id="IPR001969">
    <property type="entry name" value="Aspartic_peptidase_AS"/>
</dbReference>
<dbReference type="Gene3D" id="2.40.70.10">
    <property type="entry name" value="Acid Proteases"/>
    <property type="match status" value="2"/>
</dbReference>
<evidence type="ECO:0000259" key="8">
    <source>
        <dbReference type="PROSITE" id="PS51767"/>
    </source>
</evidence>
<evidence type="ECO:0000256" key="1">
    <source>
        <dbReference type="ARBA" id="ARBA00007447"/>
    </source>
</evidence>
<feature type="domain" description="Peptidase A1" evidence="8">
    <location>
        <begin position="150"/>
        <end position="466"/>
    </location>
</feature>
<evidence type="ECO:0000256" key="4">
    <source>
        <dbReference type="ARBA" id="ARBA00022801"/>
    </source>
</evidence>
<organism evidence="9 10">
    <name type="scientific">Calocera viscosa (strain TUFC12733)</name>
    <dbReference type="NCBI Taxonomy" id="1330018"/>
    <lineage>
        <taxon>Eukaryota</taxon>
        <taxon>Fungi</taxon>
        <taxon>Dikarya</taxon>
        <taxon>Basidiomycota</taxon>
        <taxon>Agaricomycotina</taxon>
        <taxon>Dacrymycetes</taxon>
        <taxon>Dacrymycetales</taxon>
        <taxon>Dacrymycetaceae</taxon>
        <taxon>Calocera</taxon>
    </lineage>
</organism>
<dbReference type="PANTHER" id="PTHR47966">
    <property type="entry name" value="BETA-SITE APP-CLEAVING ENZYME, ISOFORM A-RELATED"/>
    <property type="match status" value="1"/>
</dbReference>
<proteinExistence type="inferred from homology"/>
<dbReference type="SUPFAM" id="SSF50630">
    <property type="entry name" value="Acid proteases"/>
    <property type="match status" value="1"/>
</dbReference>
<sequence length="473" mass="51638">MAPAGVQVNCLQNPGYKADGAKSYAKAITRWNINRSDMASFFIEGGKLMRRMGQTLGDEDNDHSSNSNSNSKSKSKLKADSDSETSSKRDMHSFAMSNPTRGALMIMNDRANNNGGGMHDPPKSRSKGGGTVMRDTAQVPAKDVENDSEYVVPVMIGNPGVKLNLDFDTGSSDLWVWSSHTHKNTKNRPIYHPGASRTSKKAKDLTWKIGYADGSDAHGVVYYDDIEVEGVKVKGQAIEAATDLSGSFLNDTSSDGLLGLAFPKLNTVKPRQQKTPFEQMIGQKLLDRPIFTVKLDKGDSAGFFTFGHVDGNVLRQGVDIWETYVIPDNGWWEFESRGIMIGKKEFPRPPGNTAIADTGTTLILIDDAMVHQLYSQIRGATLSHEDGGYILPSDSQPPDVYFACGNRYFGIPGSDLMFAPCGRKGYKFGAIQSRGGNKQDILGDVFLKRVYAVFDAGKGGPKIGFGQRDFTQN</sequence>
<dbReference type="OrthoDB" id="2747330at2759"/>
<protein>
    <submittedName>
        <fullName evidence="9">Acid protease</fullName>
    </submittedName>
</protein>
<feature type="compositionally biased region" description="Basic and acidic residues" evidence="7">
    <location>
        <begin position="77"/>
        <end position="92"/>
    </location>
</feature>
<name>A0A167PI52_CALVF</name>
<dbReference type="CDD" id="cd06097">
    <property type="entry name" value="Aspergillopepsin_like"/>
    <property type="match status" value="1"/>
</dbReference>
<evidence type="ECO:0000256" key="6">
    <source>
        <dbReference type="RuleBase" id="RU000454"/>
    </source>
</evidence>
<dbReference type="InterPro" id="IPR021109">
    <property type="entry name" value="Peptidase_aspartic_dom_sf"/>
</dbReference>
<dbReference type="AlphaFoldDB" id="A0A167PI52"/>
<dbReference type="PROSITE" id="PS51767">
    <property type="entry name" value="PEPTIDASE_A1"/>
    <property type="match status" value="1"/>
</dbReference>
<dbReference type="EMBL" id="KV417274">
    <property type="protein sequence ID" value="KZO98819.1"/>
    <property type="molecule type" value="Genomic_DNA"/>
</dbReference>
<gene>
    <name evidence="9" type="ORF">CALVIDRAFT_596438</name>
</gene>
<dbReference type="Proteomes" id="UP000076738">
    <property type="component" value="Unassembled WGS sequence"/>
</dbReference>
<keyword evidence="10" id="KW-1185">Reference proteome</keyword>
<feature type="region of interest" description="Disordered" evidence="7">
    <location>
        <begin position="54"/>
        <end position="133"/>
    </location>
</feature>
<keyword evidence="3 6" id="KW-0064">Aspartyl protease</keyword>
<dbReference type="PROSITE" id="PS00141">
    <property type="entry name" value="ASP_PROTEASE"/>
    <property type="match status" value="2"/>
</dbReference>
<feature type="active site" evidence="5">
    <location>
        <position position="357"/>
    </location>
</feature>
<keyword evidence="4 6" id="KW-0378">Hydrolase</keyword>
<reference evidence="9 10" key="1">
    <citation type="journal article" date="2016" name="Mol. Biol. Evol.">
        <title>Comparative Genomics of Early-Diverging Mushroom-Forming Fungi Provides Insights into the Origins of Lignocellulose Decay Capabilities.</title>
        <authorList>
            <person name="Nagy L.G."/>
            <person name="Riley R."/>
            <person name="Tritt A."/>
            <person name="Adam C."/>
            <person name="Daum C."/>
            <person name="Floudas D."/>
            <person name="Sun H."/>
            <person name="Yadav J.S."/>
            <person name="Pangilinan J."/>
            <person name="Larsson K.H."/>
            <person name="Matsuura K."/>
            <person name="Barry K."/>
            <person name="Labutti K."/>
            <person name="Kuo R."/>
            <person name="Ohm R.A."/>
            <person name="Bhattacharya S.S."/>
            <person name="Shirouzu T."/>
            <person name="Yoshinaga Y."/>
            <person name="Martin F.M."/>
            <person name="Grigoriev I.V."/>
            <person name="Hibbett D.S."/>
        </authorList>
    </citation>
    <scope>NUCLEOTIDE SEQUENCE [LARGE SCALE GENOMIC DNA]</scope>
    <source>
        <strain evidence="9 10">TUFC12733</strain>
    </source>
</reference>
<evidence type="ECO:0000313" key="10">
    <source>
        <dbReference type="Proteomes" id="UP000076738"/>
    </source>
</evidence>
<comment type="similarity">
    <text evidence="1 6">Belongs to the peptidase A1 family.</text>
</comment>
<dbReference type="InterPro" id="IPR034163">
    <property type="entry name" value="Aspergillopepsin-like_cat_dom"/>
</dbReference>
<dbReference type="PRINTS" id="PR00792">
    <property type="entry name" value="PEPSIN"/>
</dbReference>
<dbReference type="FunFam" id="2.40.70.10:FF:000026">
    <property type="entry name" value="Endothiapepsin"/>
    <property type="match status" value="1"/>
</dbReference>
<evidence type="ECO:0000256" key="5">
    <source>
        <dbReference type="PIRSR" id="PIRSR601461-1"/>
    </source>
</evidence>
<dbReference type="STRING" id="1330018.A0A167PI52"/>
<dbReference type="PANTHER" id="PTHR47966:SF1">
    <property type="entry name" value="ASPARTYL PROTEINASE"/>
    <property type="match status" value="1"/>
</dbReference>
<feature type="active site" evidence="5">
    <location>
        <position position="168"/>
    </location>
</feature>
<dbReference type="GO" id="GO:0006508">
    <property type="term" value="P:proteolysis"/>
    <property type="evidence" value="ECO:0007669"/>
    <property type="project" value="UniProtKB-KW"/>
</dbReference>
<evidence type="ECO:0000313" key="9">
    <source>
        <dbReference type="EMBL" id="KZO98819.1"/>
    </source>
</evidence>
<dbReference type="GO" id="GO:0004190">
    <property type="term" value="F:aspartic-type endopeptidase activity"/>
    <property type="evidence" value="ECO:0007669"/>
    <property type="project" value="UniProtKB-KW"/>
</dbReference>
<evidence type="ECO:0000256" key="2">
    <source>
        <dbReference type="ARBA" id="ARBA00022670"/>
    </source>
</evidence>
<evidence type="ECO:0000256" key="7">
    <source>
        <dbReference type="SAM" id="MobiDB-lite"/>
    </source>
</evidence>
<keyword evidence="2 6" id="KW-0645">Protease</keyword>
<dbReference type="InterPro" id="IPR033121">
    <property type="entry name" value="PEPTIDASE_A1"/>
</dbReference>